<proteinExistence type="predicted"/>
<dbReference type="EMBL" id="CP071868">
    <property type="protein sequence ID" value="QTE30749.1"/>
    <property type="molecule type" value="Genomic_DNA"/>
</dbReference>
<evidence type="ECO:0000313" key="2">
    <source>
        <dbReference type="EMBL" id="QTE30749.1"/>
    </source>
</evidence>
<reference evidence="2" key="1">
    <citation type="submission" date="2021-03" db="EMBL/GenBank/DDBJ databases">
        <title>Pengzhenrongella sicca gen. nov., sp. nov., a new member of suborder Micrococcineae isolated from High-Arctic tundra soil.</title>
        <authorList>
            <person name="Peng F."/>
        </authorList>
    </citation>
    <scope>NUCLEOTIDE SEQUENCE</scope>
    <source>
        <strain evidence="2">LRZ-2</strain>
    </source>
</reference>
<dbReference type="SUPFAM" id="SSF55826">
    <property type="entry name" value="YbaK/ProRS associated domain"/>
    <property type="match status" value="1"/>
</dbReference>
<dbReference type="InterPro" id="IPR036754">
    <property type="entry name" value="YbaK/aa-tRNA-synt-asso_dom_sf"/>
</dbReference>
<evidence type="ECO:0000259" key="1">
    <source>
        <dbReference type="Pfam" id="PF04073"/>
    </source>
</evidence>
<dbReference type="AlphaFoldDB" id="A0A8A4ZIF0"/>
<organism evidence="2 3">
    <name type="scientific">Pengzhenrongella sicca</name>
    <dbReference type="NCBI Taxonomy" id="2819238"/>
    <lineage>
        <taxon>Bacteria</taxon>
        <taxon>Bacillati</taxon>
        <taxon>Actinomycetota</taxon>
        <taxon>Actinomycetes</taxon>
        <taxon>Micrococcales</taxon>
        <taxon>Pengzhenrongella</taxon>
    </lineage>
</organism>
<name>A0A8A4ZIF0_9MICO</name>
<sequence>MTSPLPRVGSLDWVRAIDHPELLAAPTLAALTRWITADPRVADEVSVAEIDPSLADTAALTAAYGLPPAASVNCVLIGGRRAGDERRAAAVVRATTRADVNNVIRRLLDVRKASFLATEQATEASGMEYGGITPLGLPADWRVLVDSRVVGSRVVGSRVVGSRGGDAGVGDSAVGDSAVGDSDAGVVIIGSGLRRSKLALAGALLARLPGAEVIDGLAVG</sequence>
<dbReference type="Gene3D" id="3.90.960.10">
    <property type="entry name" value="YbaK/aminoacyl-tRNA synthetase-associated domain"/>
    <property type="match status" value="1"/>
</dbReference>
<evidence type="ECO:0000313" key="3">
    <source>
        <dbReference type="Proteomes" id="UP000663937"/>
    </source>
</evidence>
<accession>A0A8A4ZIF0</accession>
<gene>
    <name evidence="2" type="ORF">J4E96_07345</name>
</gene>
<dbReference type="RefSeq" id="WP_227425117.1">
    <property type="nucleotide sequence ID" value="NZ_CP071868.1"/>
</dbReference>
<dbReference type="Pfam" id="PF04073">
    <property type="entry name" value="tRNA_edit"/>
    <property type="match status" value="1"/>
</dbReference>
<dbReference type="KEGG" id="psic:J4E96_07345"/>
<protein>
    <recommendedName>
        <fullName evidence="1">YbaK/aminoacyl-tRNA synthetase-associated domain-containing protein</fullName>
    </recommendedName>
</protein>
<dbReference type="Proteomes" id="UP000663937">
    <property type="component" value="Chromosome"/>
</dbReference>
<keyword evidence="3" id="KW-1185">Reference proteome</keyword>
<dbReference type="GO" id="GO:0002161">
    <property type="term" value="F:aminoacyl-tRNA deacylase activity"/>
    <property type="evidence" value="ECO:0007669"/>
    <property type="project" value="InterPro"/>
</dbReference>
<feature type="domain" description="YbaK/aminoacyl-tRNA synthetase-associated" evidence="1">
    <location>
        <begin position="52"/>
        <end position="152"/>
    </location>
</feature>
<dbReference type="InterPro" id="IPR007214">
    <property type="entry name" value="YbaK/aa-tRNA-synth-assoc-dom"/>
</dbReference>